<name>A0A6J8DM48_MYTCO</name>
<reference evidence="3 4" key="1">
    <citation type="submission" date="2020-06" db="EMBL/GenBank/DDBJ databases">
        <authorList>
            <person name="Li R."/>
            <person name="Bekaert M."/>
        </authorList>
    </citation>
    <scope>NUCLEOTIDE SEQUENCE [LARGE SCALE GENOMIC DNA]</scope>
    <source>
        <strain evidence="4">wild</strain>
    </source>
</reference>
<evidence type="ECO:0000313" key="3">
    <source>
        <dbReference type="EMBL" id="CAC5409169.1"/>
    </source>
</evidence>
<dbReference type="OrthoDB" id="8186546at2759"/>
<dbReference type="InterPro" id="IPR016024">
    <property type="entry name" value="ARM-type_fold"/>
</dbReference>
<dbReference type="InterPro" id="IPR008709">
    <property type="entry name" value="Neurochondrin"/>
</dbReference>
<dbReference type="PANTHER" id="PTHR13109:SF7">
    <property type="entry name" value="NEUROCHONDRIN"/>
    <property type="match status" value="1"/>
</dbReference>
<evidence type="ECO:0000313" key="4">
    <source>
        <dbReference type="Proteomes" id="UP000507470"/>
    </source>
</evidence>
<evidence type="ECO:0008006" key="5">
    <source>
        <dbReference type="Google" id="ProtNLM"/>
    </source>
</evidence>
<feature type="compositionally biased region" description="Low complexity" evidence="2">
    <location>
        <begin position="471"/>
        <end position="480"/>
    </location>
</feature>
<organism evidence="3 4">
    <name type="scientific">Mytilus coruscus</name>
    <name type="common">Sea mussel</name>
    <dbReference type="NCBI Taxonomy" id="42192"/>
    <lineage>
        <taxon>Eukaryota</taxon>
        <taxon>Metazoa</taxon>
        <taxon>Spiralia</taxon>
        <taxon>Lophotrochozoa</taxon>
        <taxon>Mollusca</taxon>
        <taxon>Bivalvia</taxon>
        <taxon>Autobranchia</taxon>
        <taxon>Pteriomorphia</taxon>
        <taxon>Mytilida</taxon>
        <taxon>Mytiloidea</taxon>
        <taxon>Mytilidae</taxon>
        <taxon>Mytilinae</taxon>
        <taxon>Mytilus</taxon>
    </lineage>
</organism>
<dbReference type="GO" id="GO:0031175">
    <property type="term" value="P:neuron projection development"/>
    <property type="evidence" value="ECO:0007669"/>
    <property type="project" value="TreeGrafter"/>
</dbReference>
<sequence>MLNLKKYIKRTCGNEIPGDSDFFKTEFITFLCRIIVITMATSDDKNIRKTFSVLENAKTDNERFAALLLFAKTTNAKQLSLEDRKRALDAIGVTFFNRLLKSKNIPEDCEVDVYRSLSLKILSGLCGDNQLVLEFEVYKILRSINDIITDSDSQEDMIIDCYDLLSAFAQTEEGSIKLVDYGTVTALSEVITKHLSGCEKGQVILQSVLQLCGDYAWKKDTPSMQVVLEHFCNQLETFQDERKFELCAVVSGIVSSLPKDVAKKSLQRTWFKSLVHALADMFTSKLGQPQRFTLQQFAHRLASNVLLTSYIGVYRRKLPPNRDDCKLLLVIIHLSCIEIMSKADTLVSCYNLLELIICHMTSAPSLKLDENQVLQLHSAMEGAFNSVIFYLREQSEHEIQRVDPSQIVLASVRVLGSWVAEETSALKARVQEILPFILKLCKCQLKCTKTKRLSLKKKSVKFKSDTENHSESTLSSELESCTITQETTENSSIPQNADLSKDSSDNHRDITSDNVEDSCSCHVSESDNSDHKCLVNQDSLNNDSTRTSSDEIEKLEINKSDQSVCSNSSSSGTSVSGEINIRNVDLIGFLLPGFCHMTAEDLSRKILLDNDLHSVLSLYFKNCVDGLEEKFEEDILRSMETLCGVFLNLVVLEPELIAENEELHKVTQSIFKCVKLISNKEDTLTLWANIITLGVFFLRQQAHVKYDKDDLTKFFSMVVSFIKAPYTSLTVDSAEVLSVAEVYTPVWDSIYQLWYLCIQATTSCLPMYPTLVYAMMSTGFLPHIIRLLNKVHGRNVDEDTLLCLIGVITSLVTTEVKAIDVLRSCGGMEFSRLYNCSELEKLIEQ</sequence>
<dbReference type="PANTHER" id="PTHR13109">
    <property type="entry name" value="NEUROCHONDRIN"/>
    <property type="match status" value="1"/>
</dbReference>
<dbReference type="EMBL" id="CACVKT020007640">
    <property type="protein sequence ID" value="CAC5409169.1"/>
    <property type="molecule type" value="Genomic_DNA"/>
</dbReference>
<dbReference type="GO" id="GO:0030425">
    <property type="term" value="C:dendrite"/>
    <property type="evidence" value="ECO:0007669"/>
    <property type="project" value="TreeGrafter"/>
</dbReference>
<dbReference type="Proteomes" id="UP000507470">
    <property type="component" value="Unassembled WGS sequence"/>
</dbReference>
<keyword evidence="4" id="KW-1185">Reference proteome</keyword>
<proteinExistence type="inferred from homology"/>
<evidence type="ECO:0000256" key="1">
    <source>
        <dbReference type="ARBA" id="ARBA00006927"/>
    </source>
</evidence>
<feature type="compositionally biased region" description="Basic and acidic residues" evidence="2">
    <location>
        <begin position="499"/>
        <end position="509"/>
    </location>
</feature>
<dbReference type="GO" id="GO:0048168">
    <property type="term" value="P:regulation of neuronal synaptic plasticity"/>
    <property type="evidence" value="ECO:0007669"/>
    <property type="project" value="TreeGrafter"/>
</dbReference>
<accession>A0A6J8DM48</accession>
<gene>
    <name evidence="3" type="ORF">MCOR_42494</name>
</gene>
<feature type="region of interest" description="Disordered" evidence="2">
    <location>
        <begin position="466"/>
        <end position="509"/>
    </location>
</feature>
<evidence type="ECO:0000256" key="2">
    <source>
        <dbReference type="SAM" id="MobiDB-lite"/>
    </source>
</evidence>
<feature type="compositionally biased region" description="Polar residues" evidence="2">
    <location>
        <begin position="481"/>
        <end position="498"/>
    </location>
</feature>
<comment type="similarity">
    <text evidence="1">Belongs to the neurochondrin family.</text>
</comment>
<protein>
    <recommendedName>
        <fullName evidence="5">Neurochondrin</fullName>
    </recommendedName>
</protein>
<dbReference type="Pfam" id="PF05536">
    <property type="entry name" value="Neurochondrin"/>
    <property type="match status" value="2"/>
</dbReference>
<dbReference type="AlphaFoldDB" id="A0A6J8DM48"/>
<dbReference type="SUPFAM" id="SSF48371">
    <property type="entry name" value="ARM repeat"/>
    <property type="match status" value="1"/>
</dbReference>